<keyword evidence="2" id="KW-0677">Repeat</keyword>
<dbReference type="Proteomes" id="UP000053676">
    <property type="component" value="Unassembled WGS sequence"/>
</dbReference>
<keyword evidence="3 5" id="KW-0863">Zinc-finger</keyword>
<dbReference type="SUPFAM" id="SSF57667">
    <property type="entry name" value="beta-beta-alpha zinc fingers"/>
    <property type="match status" value="1"/>
</dbReference>
<dbReference type="EMBL" id="KI659191">
    <property type="protein sequence ID" value="ETN80150.1"/>
    <property type="molecule type" value="Genomic_DNA"/>
</dbReference>
<keyword evidence="4" id="KW-0862">Zinc</keyword>
<feature type="domain" description="C2H2-type" evidence="6">
    <location>
        <begin position="93"/>
        <end position="121"/>
    </location>
</feature>
<reference evidence="8" key="1">
    <citation type="journal article" date="2014" name="Nat. Genet.">
        <title>Genome of the human hookworm Necator americanus.</title>
        <authorList>
            <person name="Tang Y.T."/>
            <person name="Gao X."/>
            <person name="Rosa B.A."/>
            <person name="Abubucker S."/>
            <person name="Hallsworth-Pepin K."/>
            <person name="Martin J."/>
            <person name="Tyagi R."/>
            <person name="Heizer E."/>
            <person name="Zhang X."/>
            <person name="Bhonagiri-Palsikar V."/>
            <person name="Minx P."/>
            <person name="Warren W.C."/>
            <person name="Wang Q."/>
            <person name="Zhan B."/>
            <person name="Hotez P.J."/>
            <person name="Sternberg P.W."/>
            <person name="Dougall A."/>
            <person name="Gaze S.T."/>
            <person name="Mulvenna J."/>
            <person name="Sotillo J."/>
            <person name="Ranganathan S."/>
            <person name="Rabelo E.M."/>
            <person name="Wilson R.K."/>
            <person name="Felgner P.L."/>
            <person name="Bethony J."/>
            <person name="Hawdon J.M."/>
            <person name="Gasser R.B."/>
            <person name="Loukas A."/>
            <person name="Mitreva M."/>
        </authorList>
    </citation>
    <scope>NUCLEOTIDE SEQUENCE [LARGE SCALE GENOMIC DNA]</scope>
</reference>
<evidence type="ECO:0000313" key="7">
    <source>
        <dbReference type="EMBL" id="ETN80150.1"/>
    </source>
</evidence>
<dbReference type="FunFam" id="3.30.160.60:FF:000110">
    <property type="entry name" value="Zinc finger protein-like"/>
    <property type="match status" value="1"/>
</dbReference>
<accession>W2TDL6</accession>
<evidence type="ECO:0000256" key="4">
    <source>
        <dbReference type="ARBA" id="ARBA00022833"/>
    </source>
</evidence>
<sequence>MEKYVHIFSKPYQQDATNVPYTSGSPTHDVFVINAGNLMQQQTHRPLDSEHAKQCPHCDRVYYAHPDSQSQPQMRDLRKSILKAVVVTGEKKYSCKSCGRRFALRSYLNRHMETSCKSENN</sequence>
<dbReference type="PROSITE" id="PS50157">
    <property type="entry name" value="ZINC_FINGER_C2H2_2"/>
    <property type="match status" value="1"/>
</dbReference>
<dbReference type="InterPro" id="IPR013087">
    <property type="entry name" value="Znf_C2H2_type"/>
</dbReference>
<keyword evidence="1" id="KW-0479">Metal-binding</keyword>
<dbReference type="OrthoDB" id="5428132at2759"/>
<dbReference type="InterPro" id="IPR036236">
    <property type="entry name" value="Znf_C2H2_sf"/>
</dbReference>
<proteinExistence type="predicted"/>
<protein>
    <submittedName>
        <fullName evidence="7">Zinc finger, C2H2 type</fullName>
    </submittedName>
</protein>
<name>W2TDL6_NECAM</name>
<dbReference type="KEGG" id="nai:NECAME_09350"/>
<dbReference type="AlphaFoldDB" id="W2TDL6"/>
<evidence type="ECO:0000313" key="8">
    <source>
        <dbReference type="Proteomes" id="UP000053676"/>
    </source>
</evidence>
<dbReference type="GO" id="GO:0008270">
    <property type="term" value="F:zinc ion binding"/>
    <property type="evidence" value="ECO:0007669"/>
    <property type="project" value="UniProtKB-KW"/>
</dbReference>
<evidence type="ECO:0000259" key="6">
    <source>
        <dbReference type="PROSITE" id="PS50157"/>
    </source>
</evidence>
<evidence type="ECO:0000256" key="3">
    <source>
        <dbReference type="ARBA" id="ARBA00022771"/>
    </source>
</evidence>
<evidence type="ECO:0000256" key="2">
    <source>
        <dbReference type="ARBA" id="ARBA00022737"/>
    </source>
</evidence>
<gene>
    <name evidence="7" type="ORF">NECAME_09350</name>
</gene>
<evidence type="ECO:0000256" key="5">
    <source>
        <dbReference type="PROSITE-ProRule" id="PRU00042"/>
    </source>
</evidence>
<organism evidence="7 8">
    <name type="scientific">Necator americanus</name>
    <name type="common">Human hookworm</name>
    <dbReference type="NCBI Taxonomy" id="51031"/>
    <lineage>
        <taxon>Eukaryota</taxon>
        <taxon>Metazoa</taxon>
        <taxon>Ecdysozoa</taxon>
        <taxon>Nematoda</taxon>
        <taxon>Chromadorea</taxon>
        <taxon>Rhabditida</taxon>
        <taxon>Rhabditina</taxon>
        <taxon>Rhabditomorpha</taxon>
        <taxon>Strongyloidea</taxon>
        <taxon>Ancylostomatidae</taxon>
        <taxon>Bunostominae</taxon>
        <taxon>Necator</taxon>
    </lineage>
</organism>
<evidence type="ECO:0000256" key="1">
    <source>
        <dbReference type="ARBA" id="ARBA00022723"/>
    </source>
</evidence>
<dbReference type="Gene3D" id="3.30.160.60">
    <property type="entry name" value="Classic Zinc Finger"/>
    <property type="match status" value="1"/>
</dbReference>
<keyword evidence="8" id="KW-1185">Reference proteome</keyword>
<dbReference type="Pfam" id="PF00096">
    <property type="entry name" value="zf-C2H2"/>
    <property type="match status" value="1"/>
</dbReference>